<evidence type="ECO:0000256" key="1">
    <source>
        <dbReference type="SAM" id="MobiDB-lite"/>
    </source>
</evidence>
<gene>
    <name evidence="2" type="ORF">KIW84_075779</name>
</gene>
<reference evidence="2 3" key="1">
    <citation type="journal article" date="2022" name="Nat. Genet.">
        <title>Improved pea reference genome and pan-genome highlight genomic features and evolutionary characteristics.</title>
        <authorList>
            <person name="Yang T."/>
            <person name="Liu R."/>
            <person name="Luo Y."/>
            <person name="Hu S."/>
            <person name="Wang D."/>
            <person name="Wang C."/>
            <person name="Pandey M.K."/>
            <person name="Ge S."/>
            <person name="Xu Q."/>
            <person name="Li N."/>
            <person name="Li G."/>
            <person name="Huang Y."/>
            <person name="Saxena R.K."/>
            <person name="Ji Y."/>
            <person name="Li M."/>
            <person name="Yan X."/>
            <person name="He Y."/>
            <person name="Liu Y."/>
            <person name="Wang X."/>
            <person name="Xiang C."/>
            <person name="Varshney R.K."/>
            <person name="Ding H."/>
            <person name="Gao S."/>
            <person name="Zong X."/>
        </authorList>
    </citation>
    <scope>NUCLEOTIDE SEQUENCE [LARGE SCALE GENOMIC DNA]</scope>
    <source>
        <strain evidence="2 3">cv. Zhongwan 6</strain>
    </source>
</reference>
<accession>A0A9D4ZZY3</accession>
<keyword evidence="3" id="KW-1185">Reference proteome</keyword>
<name>A0A9D4ZZY3_PEA</name>
<dbReference type="Gramene" id="Psat07G0577900-T1">
    <property type="protein sequence ID" value="KAI5390606.1"/>
    <property type="gene ID" value="KIW84_075779"/>
</dbReference>
<organism evidence="2 3">
    <name type="scientific">Pisum sativum</name>
    <name type="common">Garden pea</name>
    <name type="synonym">Lathyrus oleraceus</name>
    <dbReference type="NCBI Taxonomy" id="3888"/>
    <lineage>
        <taxon>Eukaryota</taxon>
        <taxon>Viridiplantae</taxon>
        <taxon>Streptophyta</taxon>
        <taxon>Embryophyta</taxon>
        <taxon>Tracheophyta</taxon>
        <taxon>Spermatophyta</taxon>
        <taxon>Magnoliopsida</taxon>
        <taxon>eudicotyledons</taxon>
        <taxon>Gunneridae</taxon>
        <taxon>Pentapetalae</taxon>
        <taxon>rosids</taxon>
        <taxon>fabids</taxon>
        <taxon>Fabales</taxon>
        <taxon>Fabaceae</taxon>
        <taxon>Papilionoideae</taxon>
        <taxon>50 kb inversion clade</taxon>
        <taxon>NPAAA clade</taxon>
        <taxon>Hologalegina</taxon>
        <taxon>IRL clade</taxon>
        <taxon>Fabeae</taxon>
        <taxon>Lathyrus</taxon>
    </lineage>
</organism>
<proteinExistence type="predicted"/>
<sequence length="177" mass="19998">MGHCGRGCMNRGREHGQGRSSSGSTPTCKLCSKYGYVVADFWHRFNETFRPSSVCSNMHAPPNLTNHVEASTSDTQSITMMAHMHEYSLPKALEKQAWFADSGASHHLTPYAYFLHSKEPYASPNSVCVANEIFGMQCVESIMARRRLREFREFEVLTMGEDESVDEYFVRTLSIAN</sequence>
<dbReference type="AlphaFoldDB" id="A0A9D4ZZY3"/>
<dbReference type="EMBL" id="JAMSHJ010000007">
    <property type="protein sequence ID" value="KAI5390606.1"/>
    <property type="molecule type" value="Genomic_DNA"/>
</dbReference>
<evidence type="ECO:0000313" key="3">
    <source>
        <dbReference type="Proteomes" id="UP001058974"/>
    </source>
</evidence>
<protein>
    <submittedName>
        <fullName evidence="2">Uncharacterized protein</fullName>
    </submittedName>
</protein>
<feature type="region of interest" description="Disordered" evidence="1">
    <location>
        <begin position="1"/>
        <end position="26"/>
    </location>
</feature>
<comment type="caution">
    <text evidence="2">The sequence shown here is derived from an EMBL/GenBank/DDBJ whole genome shotgun (WGS) entry which is preliminary data.</text>
</comment>
<evidence type="ECO:0000313" key="2">
    <source>
        <dbReference type="EMBL" id="KAI5390606.1"/>
    </source>
</evidence>
<dbReference type="Proteomes" id="UP001058974">
    <property type="component" value="Chromosome 7"/>
</dbReference>